<comment type="caution">
    <text evidence="1">The sequence shown here is derived from an EMBL/GenBank/DDBJ whole genome shotgun (WGS) entry which is preliminary data.</text>
</comment>
<evidence type="ECO:0000313" key="1">
    <source>
        <dbReference type="EMBL" id="GIX94679.1"/>
    </source>
</evidence>
<accession>A0AAV4PFJ9</accession>
<gene>
    <name evidence="1" type="ORF">CDAR_204801</name>
</gene>
<organism evidence="1 2">
    <name type="scientific">Caerostris darwini</name>
    <dbReference type="NCBI Taxonomy" id="1538125"/>
    <lineage>
        <taxon>Eukaryota</taxon>
        <taxon>Metazoa</taxon>
        <taxon>Ecdysozoa</taxon>
        <taxon>Arthropoda</taxon>
        <taxon>Chelicerata</taxon>
        <taxon>Arachnida</taxon>
        <taxon>Araneae</taxon>
        <taxon>Araneomorphae</taxon>
        <taxon>Entelegynae</taxon>
        <taxon>Araneoidea</taxon>
        <taxon>Araneidae</taxon>
        <taxon>Caerostris</taxon>
    </lineage>
</organism>
<sequence length="114" mass="13460">MGLWTTKRPIGCVITRHSVQMTTQGAREGGAEWVFVIVKRGGLIRGSLDREKWKGGPRWYRDFWRSLIGRVMFFNLERDRKQWDAVRVKCWDELMGEIMTRLIILLGLLQYAFL</sequence>
<proteinExistence type="predicted"/>
<dbReference type="EMBL" id="BPLQ01002630">
    <property type="protein sequence ID" value="GIX94679.1"/>
    <property type="molecule type" value="Genomic_DNA"/>
</dbReference>
<dbReference type="AlphaFoldDB" id="A0AAV4PFJ9"/>
<reference evidence="1 2" key="1">
    <citation type="submission" date="2021-06" db="EMBL/GenBank/DDBJ databases">
        <title>Caerostris darwini draft genome.</title>
        <authorList>
            <person name="Kono N."/>
            <person name="Arakawa K."/>
        </authorList>
    </citation>
    <scope>NUCLEOTIDE SEQUENCE [LARGE SCALE GENOMIC DNA]</scope>
</reference>
<dbReference type="Proteomes" id="UP001054837">
    <property type="component" value="Unassembled WGS sequence"/>
</dbReference>
<evidence type="ECO:0000313" key="2">
    <source>
        <dbReference type="Proteomes" id="UP001054837"/>
    </source>
</evidence>
<keyword evidence="2" id="KW-1185">Reference proteome</keyword>
<name>A0AAV4PFJ9_9ARAC</name>
<protein>
    <submittedName>
        <fullName evidence="1">Uncharacterized protein</fullName>
    </submittedName>
</protein>